<evidence type="ECO:0000259" key="1">
    <source>
        <dbReference type="Pfam" id="PF06202"/>
    </source>
</evidence>
<dbReference type="SUPFAM" id="SSF48208">
    <property type="entry name" value="Six-hairpin glycosidases"/>
    <property type="match status" value="1"/>
</dbReference>
<dbReference type="InParanoid" id="A0A3Q0KC14"/>
<feature type="domain" description="Glycogen debranching enzyme C-terminal" evidence="1">
    <location>
        <begin position="1170"/>
        <end position="1641"/>
    </location>
</feature>
<evidence type="ECO:0000313" key="5">
    <source>
        <dbReference type="Proteomes" id="UP000008854"/>
    </source>
</evidence>
<dbReference type="InterPro" id="IPR017853">
    <property type="entry name" value="GH"/>
</dbReference>
<dbReference type="Gene3D" id="1.50.10.10">
    <property type="match status" value="1"/>
</dbReference>
<dbReference type="FunCoup" id="A0A3Q0KC14">
    <property type="interactions" value="1225"/>
</dbReference>
<dbReference type="FunFam" id="3.20.20.80:FF:000070">
    <property type="entry name" value="GDB1p Glycogen debranching enzyme"/>
    <property type="match status" value="1"/>
</dbReference>
<dbReference type="WBParaSite" id="Smp_007650.1">
    <property type="protein sequence ID" value="Smp_007650.1"/>
    <property type="gene ID" value="Smp_007650"/>
</dbReference>
<dbReference type="GO" id="GO:0004134">
    <property type="term" value="F:4-alpha-glucanotransferase activity"/>
    <property type="evidence" value="ECO:0007669"/>
    <property type="project" value="InterPro"/>
</dbReference>
<dbReference type="PANTHER" id="PTHR10569:SF2">
    <property type="entry name" value="GLYCOGEN DEBRANCHING ENZYME"/>
    <property type="match status" value="1"/>
</dbReference>
<dbReference type="GO" id="GO:0004135">
    <property type="term" value="F:amylo-alpha-1,6-glucosidase activity"/>
    <property type="evidence" value="ECO:0007669"/>
    <property type="project" value="InterPro"/>
</dbReference>
<feature type="domain" description="Glycogen debranching enzyme glucanotransferase" evidence="3">
    <location>
        <begin position="148"/>
        <end position="586"/>
    </location>
</feature>
<dbReference type="STRING" id="6183.A0A3Q0KC14"/>
<dbReference type="InterPro" id="IPR012341">
    <property type="entry name" value="6hp_glycosidase-like_sf"/>
</dbReference>
<dbReference type="InterPro" id="IPR032792">
    <property type="entry name" value="AGL_glucanoTrfase"/>
</dbReference>
<reference evidence="5" key="1">
    <citation type="journal article" date="2012" name="PLoS Negl. Trop. Dis.">
        <title>A systematically improved high quality genome and transcriptome of the human blood fluke Schistosoma mansoni.</title>
        <authorList>
            <person name="Protasio A.V."/>
            <person name="Tsai I.J."/>
            <person name="Babbage A."/>
            <person name="Nichol S."/>
            <person name="Hunt M."/>
            <person name="Aslett M.A."/>
            <person name="De Silva N."/>
            <person name="Velarde G.S."/>
            <person name="Anderson T.J."/>
            <person name="Clark R.C."/>
            <person name="Davidson C."/>
            <person name="Dillon G.P."/>
            <person name="Holroyd N.E."/>
            <person name="LoVerde P.T."/>
            <person name="Lloyd C."/>
            <person name="McQuillan J."/>
            <person name="Oliveira G."/>
            <person name="Otto T.D."/>
            <person name="Parker-Manuel S.J."/>
            <person name="Quail M.A."/>
            <person name="Wilson R.A."/>
            <person name="Zerlotini A."/>
            <person name="Dunne D.W."/>
            <person name="Berriman M."/>
        </authorList>
    </citation>
    <scope>NUCLEOTIDE SEQUENCE [LARGE SCALE GENOMIC DNA]</scope>
    <source>
        <strain evidence="5">Puerto Rican</strain>
    </source>
</reference>
<dbReference type="Pfam" id="PF14701">
    <property type="entry name" value="hDGE_amylase"/>
    <property type="match status" value="1"/>
</dbReference>
<dbReference type="InterPro" id="IPR010401">
    <property type="entry name" value="AGL/Gdb1"/>
</dbReference>
<dbReference type="InterPro" id="IPR032788">
    <property type="entry name" value="AGL_central"/>
</dbReference>
<dbReference type="Pfam" id="PF14699">
    <property type="entry name" value="hGDE_N"/>
    <property type="match status" value="1"/>
</dbReference>
<dbReference type="Gene3D" id="3.20.20.80">
    <property type="entry name" value="Glycosidases"/>
    <property type="match status" value="2"/>
</dbReference>
<dbReference type="PANTHER" id="PTHR10569">
    <property type="entry name" value="GLYCOGEN DEBRANCHING ENZYME"/>
    <property type="match status" value="1"/>
</dbReference>
<feature type="domain" description="Eukaryotic glycogen debranching enzyme N-terminal" evidence="2">
    <location>
        <begin position="29"/>
        <end position="129"/>
    </location>
</feature>
<dbReference type="AlphaFoldDB" id="A0A3Q0KC14"/>
<reference evidence="6" key="2">
    <citation type="submission" date="2018-12" db="UniProtKB">
        <authorList>
            <consortium name="WormBaseParasite"/>
        </authorList>
    </citation>
    <scope>IDENTIFICATION</scope>
    <source>
        <strain evidence="6">Puerto Rican</strain>
    </source>
</reference>
<accession>A0A3Q0KC14</accession>
<dbReference type="InterPro" id="IPR032790">
    <property type="entry name" value="GDE_C"/>
</dbReference>
<feature type="domain" description="Glycogen debranching enzyme central" evidence="4">
    <location>
        <begin position="726"/>
        <end position="1025"/>
    </location>
</feature>
<keyword evidence="5" id="KW-1185">Reference proteome</keyword>
<evidence type="ECO:0000313" key="6">
    <source>
        <dbReference type="WBParaSite" id="Smp_007650.1"/>
    </source>
</evidence>
<dbReference type="SUPFAM" id="SSF51445">
    <property type="entry name" value="(Trans)glycosidases"/>
    <property type="match status" value="1"/>
</dbReference>
<dbReference type="Proteomes" id="UP000008854">
    <property type="component" value="Unassembled WGS sequence"/>
</dbReference>
<evidence type="ECO:0000259" key="3">
    <source>
        <dbReference type="Pfam" id="PF14701"/>
    </source>
</evidence>
<name>A0A3Q0KC14_SCHMA</name>
<sequence length="1652" mass="187365">MKQEVLQYLLYDEMNTEGQLFRIKKNDVVHFVLDVSLIGCNIRFFINYPDSGVPFQRLQYRELPLNNPTLTGKQSDCFDSFFELKKISVCGSFHFYFSKDGSSPSPPSTATCMKENIAGSGYIIVDPDFTGKQVVTESSGNIRGKNWDLSGVVLQSYLSKNLGIFPEWESRLHTVRNGSYNMIHFTPLQELGYSRSAYSLKDQLTVNPSFTPPGATKKVDWTDIECFVKHLENNWAVLSMTDLVFNHTSNDSPWVHEHPECAYNVVNSPHLAPAYILDHIVWRLTIEASTGSLAGHGIPAILNNPDSELPAIEAWLTQKIEAARLFEFFIADVDIVSKEFTSWLRKHATFPSFISPNDTNLSLKIDGARKGRRFGATVDFSIACHEIVGKNENELPLSESEAEAAGEKLRVRLISLNYDKVNEIKHHLQAAVGNVLANARYRFYDPHGLKLKQVTLDTPIMWTYFYHPVPDVETIEEAEAILETKDAAKIMAFNGWVMNDDPLKNFAEPSSFVYLRRELIVWGDSVKLRYGDKPADSPYLWDRMTKYTELTAKIFHAVRLDNCHSTPLHVAQYMIDKARAIRPNLYVVAELFTGGEYVDNIFINKLGLSSLIRESLSACDCHDLGRQVHRYGASRPAGAFFERNSARRLYPSVSHAVFYDQTHDNPSVLEKHSVFNYLPLSAVGSFACCAIGSTRGYDELVPHYIDVVKEERFYSRWPDQVNYNIGIIKPKSILNELHSWLSSEGFSETFVDQITPNVLGVTRFCPETREAVLLITHTAFHDPGPNPHHSDFHPIRLGGRVNRLLCEILSTFKGDYPPQKDFKKNPQYINGLMCMNYSILQNVPATESKTFHVESYSDEHGVMVDSLLFYNFPPGSVVVVSIKLDESQQQAIADLHNFMSQQFDCRLYEPRTSQAMGKGENAYIPLSLPSGNNSLLKPNSIRVLLGNMNLLELNKLLFRCSSEELADGCNFNSYQIPDWGWLVYCGFQSISNVLQGIRDRNDLGHPICSHLRQGNWLAHYLTERLAKLPSNSNKLITEAIIQMSDILKIMYKPLSNIPRYLVPAYFEALTVTLTEFIKLEVSSFLSVSYCLFLSFLVIAFRLLYYRRFMRSLLSNYTTLRFSPWIRSSSSLVKKLAVATTQFYGFIGNSCLPGRVIQFNKDSQNPEIEAMFCSLAAGLPHFAEGMWRSWGRDTFISVRGCLLLTGRYQDAANIILSYASLLRHGLIPNLIGDGYTVKPRYNCRDAVWYWLYSIVIYEQFVSSTKECRLEGDDSSSILNCPVYRWFPDDDTVGWPDDYLTNSLSSQRIQPLHKTMQEALQRHIIGIEFIERNAGPTLDEHMKPEGFKVQANIDLNTGFPRGGNAFNCGTWMDKMGSSSKAGNQGIPATPRDGSAVELVGLAYAVVSWLAESHNQGPNYAGYYPHAGVQLATGKELSWKEWSNMLKNSFESHFWIPESTKDPNLLYNKGIYRDSVGSSGGYTDNQLRPNFLITMVVAPELFTPERAWNALEIAQQRLTGPFGMCTLSRDDLAYRGYYDNSNDSCDFSIARGFNYHQGPEWLWPTGYYLRARLKFARMLGQLDPKKWGHLTLDVTTECQKTFARLNQRMESSQWCSLPELTNANGQLCKDSCEAQAWSVGCILEALYDLIFTQNK</sequence>
<dbReference type="Pfam" id="PF14702">
    <property type="entry name" value="hGDE_central"/>
    <property type="match status" value="1"/>
</dbReference>
<dbReference type="InterPro" id="IPR029436">
    <property type="entry name" value="AGL_euk_N"/>
</dbReference>
<evidence type="ECO:0000259" key="4">
    <source>
        <dbReference type="Pfam" id="PF14702"/>
    </source>
</evidence>
<evidence type="ECO:0000259" key="2">
    <source>
        <dbReference type="Pfam" id="PF14699"/>
    </source>
</evidence>
<protein>
    <submittedName>
        <fullName evidence="6">Glycogen debranching enzyme</fullName>
    </submittedName>
</protein>
<organism evidence="5 6">
    <name type="scientific">Schistosoma mansoni</name>
    <name type="common">Blood fluke</name>
    <dbReference type="NCBI Taxonomy" id="6183"/>
    <lineage>
        <taxon>Eukaryota</taxon>
        <taxon>Metazoa</taxon>
        <taxon>Spiralia</taxon>
        <taxon>Lophotrochozoa</taxon>
        <taxon>Platyhelminthes</taxon>
        <taxon>Trematoda</taxon>
        <taxon>Digenea</taxon>
        <taxon>Strigeidida</taxon>
        <taxon>Schistosomatoidea</taxon>
        <taxon>Schistosomatidae</taxon>
        <taxon>Schistosoma</taxon>
    </lineage>
</organism>
<proteinExistence type="predicted"/>
<dbReference type="Pfam" id="PF06202">
    <property type="entry name" value="GDE_C"/>
    <property type="match status" value="1"/>
</dbReference>
<dbReference type="InterPro" id="IPR008928">
    <property type="entry name" value="6-hairpin_glycosidase_sf"/>
</dbReference>
<dbReference type="GO" id="GO:0005980">
    <property type="term" value="P:glycogen catabolic process"/>
    <property type="evidence" value="ECO:0007669"/>
    <property type="project" value="InterPro"/>
</dbReference>